<protein>
    <submittedName>
        <fullName evidence="1">Uncharacterized protein</fullName>
    </submittedName>
</protein>
<proteinExistence type="predicted"/>
<dbReference type="AlphaFoldDB" id="A0A0G1W3D3"/>
<accession>A0A0G1W3D3</accession>
<comment type="caution">
    <text evidence="1">The sequence shown here is derived from an EMBL/GenBank/DDBJ whole genome shotgun (WGS) entry which is preliminary data.</text>
</comment>
<sequence>MKQLRSITVDRVMSWSPCPDWKRKRVVDAFGGRKSMTPLEVLSLENVEPQDRLWVVLREEIIPTRELRLIACWCAKRALDRERSAGREPDPRSWDAVRVARRHAHGQATVEELVAAWDASWDAARDAAGAAARGAAGDAAGDAAECEKILAHVRRVLRRLMRCNKMFACPPLDADRLVHRDADAAIEAYLDGVNTFPETVQVQAYVPKEIEEEHVKWIADDTVDYLLGRIDEDFGDPDEATEASVIWRSLALDFVRAVLETYYVGSYVPQGEPVTVDVLAWISTHRPDWNRVAEGV</sequence>
<gene>
    <name evidence="1" type="ORF">UY48_C0003G0025</name>
</gene>
<evidence type="ECO:0000313" key="1">
    <source>
        <dbReference type="EMBL" id="KKW13203.1"/>
    </source>
</evidence>
<reference evidence="1 2" key="1">
    <citation type="journal article" date="2015" name="Nature">
        <title>rRNA introns, odd ribosomes, and small enigmatic genomes across a large radiation of phyla.</title>
        <authorList>
            <person name="Brown C.T."/>
            <person name="Hug L.A."/>
            <person name="Thomas B.C."/>
            <person name="Sharon I."/>
            <person name="Castelle C.J."/>
            <person name="Singh A."/>
            <person name="Wilkins M.J."/>
            <person name="Williams K.H."/>
            <person name="Banfield J.F."/>
        </authorList>
    </citation>
    <scope>NUCLEOTIDE SEQUENCE [LARGE SCALE GENOMIC DNA]</scope>
</reference>
<evidence type="ECO:0000313" key="2">
    <source>
        <dbReference type="Proteomes" id="UP000034588"/>
    </source>
</evidence>
<organism evidence="1 2">
    <name type="scientific">Candidatus Gottesmanbacteria bacterium GW2011_GWB1_49_7</name>
    <dbReference type="NCBI Taxonomy" id="1618448"/>
    <lineage>
        <taxon>Bacteria</taxon>
        <taxon>Candidatus Gottesmaniibacteriota</taxon>
    </lineage>
</organism>
<dbReference type="EMBL" id="LCQD01000003">
    <property type="protein sequence ID" value="KKW13203.1"/>
    <property type="molecule type" value="Genomic_DNA"/>
</dbReference>
<name>A0A0G1W3D3_9BACT</name>
<dbReference type="Proteomes" id="UP000034588">
    <property type="component" value="Unassembled WGS sequence"/>
</dbReference>